<dbReference type="InterPro" id="IPR010982">
    <property type="entry name" value="Lambda_DNA-bd_dom_sf"/>
</dbReference>
<name>A0A7J5B9K6_9MICO</name>
<dbReference type="Pfam" id="PF01381">
    <property type="entry name" value="HTH_3"/>
    <property type="match status" value="1"/>
</dbReference>
<dbReference type="SMART" id="SM00530">
    <property type="entry name" value="HTH_XRE"/>
    <property type="match status" value="1"/>
</dbReference>
<dbReference type="RefSeq" id="WP_158052715.1">
    <property type="nucleotide sequence ID" value="NZ_WBKB01000006.1"/>
</dbReference>
<evidence type="ECO:0000313" key="4">
    <source>
        <dbReference type="Proteomes" id="UP000433493"/>
    </source>
</evidence>
<keyword evidence="4" id="KW-1185">Reference proteome</keyword>
<gene>
    <name evidence="3" type="ORF">F8O05_10600</name>
</gene>
<dbReference type="AlphaFoldDB" id="A0A7J5B9K6"/>
<sequence>MTDSPRLRRPTPIAIKRGLADFGEHFSEWRRLQNLSIANVAERSNVSESTIARLERGEGASLENILRIARTLGILEHLITASDPWSHDRGKLLASSQLPKRGGRK</sequence>
<evidence type="ECO:0000259" key="2">
    <source>
        <dbReference type="PROSITE" id="PS50943"/>
    </source>
</evidence>
<dbReference type="CDD" id="cd00093">
    <property type="entry name" value="HTH_XRE"/>
    <property type="match status" value="1"/>
</dbReference>
<reference evidence="3 4" key="1">
    <citation type="submission" date="2019-09" db="EMBL/GenBank/DDBJ databases">
        <title>Phylogeny of genus Pseudoclavibacter and closely related genus.</title>
        <authorList>
            <person name="Li Y."/>
        </authorList>
    </citation>
    <scope>NUCLEOTIDE SEQUENCE [LARGE SCALE GENOMIC DNA]</scope>
    <source>
        <strain evidence="3 4">KCTC 13959</strain>
    </source>
</reference>
<comment type="caution">
    <text evidence="3">The sequence shown here is derived from an EMBL/GenBank/DDBJ whole genome shotgun (WGS) entry which is preliminary data.</text>
</comment>
<proteinExistence type="predicted"/>
<evidence type="ECO:0000256" key="1">
    <source>
        <dbReference type="SAM" id="MobiDB-lite"/>
    </source>
</evidence>
<evidence type="ECO:0000313" key="3">
    <source>
        <dbReference type="EMBL" id="KAB1642260.1"/>
    </source>
</evidence>
<feature type="domain" description="HTH cro/C1-type" evidence="2">
    <location>
        <begin position="28"/>
        <end position="78"/>
    </location>
</feature>
<dbReference type="OrthoDB" id="6637137at2"/>
<dbReference type="InterPro" id="IPR001387">
    <property type="entry name" value="Cro/C1-type_HTH"/>
</dbReference>
<accession>A0A7J5B9K6</accession>
<protein>
    <submittedName>
        <fullName evidence="3">Helix-turn-helix transcriptional regulator</fullName>
    </submittedName>
</protein>
<dbReference type="PROSITE" id="PS50943">
    <property type="entry name" value="HTH_CROC1"/>
    <property type="match status" value="1"/>
</dbReference>
<dbReference type="Gene3D" id="1.10.260.40">
    <property type="entry name" value="lambda repressor-like DNA-binding domains"/>
    <property type="match status" value="1"/>
</dbReference>
<dbReference type="Proteomes" id="UP000433493">
    <property type="component" value="Unassembled WGS sequence"/>
</dbReference>
<dbReference type="GO" id="GO:0003677">
    <property type="term" value="F:DNA binding"/>
    <property type="evidence" value="ECO:0007669"/>
    <property type="project" value="InterPro"/>
</dbReference>
<organism evidence="3 4">
    <name type="scientific">Gulosibacter chungangensis</name>
    <dbReference type="NCBI Taxonomy" id="979746"/>
    <lineage>
        <taxon>Bacteria</taxon>
        <taxon>Bacillati</taxon>
        <taxon>Actinomycetota</taxon>
        <taxon>Actinomycetes</taxon>
        <taxon>Micrococcales</taxon>
        <taxon>Microbacteriaceae</taxon>
        <taxon>Gulosibacter</taxon>
    </lineage>
</organism>
<feature type="region of interest" description="Disordered" evidence="1">
    <location>
        <begin position="85"/>
        <end position="105"/>
    </location>
</feature>
<dbReference type="SUPFAM" id="SSF47413">
    <property type="entry name" value="lambda repressor-like DNA-binding domains"/>
    <property type="match status" value="1"/>
</dbReference>
<dbReference type="EMBL" id="WBKB01000006">
    <property type="protein sequence ID" value="KAB1642260.1"/>
    <property type="molecule type" value="Genomic_DNA"/>
</dbReference>